<evidence type="ECO:0000259" key="1">
    <source>
        <dbReference type="PROSITE" id="PS50878"/>
    </source>
</evidence>
<dbReference type="SUPFAM" id="SSF53098">
    <property type="entry name" value="Ribonuclease H-like"/>
    <property type="match status" value="1"/>
</dbReference>
<dbReference type="InterPro" id="IPR043502">
    <property type="entry name" value="DNA/RNA_pol_sf"/>
</dbReference>
<dbReference type="PROSITE" id="PS50878">
    <property type="entry name" value="RT_POL"/>
    <property type="match status" value="1"/>
</dbReference>
<dbReference type="CDD" id="cd09276">
    <property type="entry name" value="Rnase_HI_RT_non_LTR"/>
    <property type="match status" value="1"/>
</dbReference>
<dbReference type="InterPro" id="IPR012337">
    <property type="entry name" value="RNaseH-like_sf"/>
</dbReference>
<dbReference type="PROSITE" id="PS50879">
    <property type="entry name" value="RNASE_H_1"/>
    <property type="match status" value="1"/>
</dbReference>
<dbReference type="HOGENOM" id="CLU_000680_26_3_1"/>
<gene>
    <name evidence="3" type="ORF">BN14_10678</name>
</gene>
<comment type="caution">
    <text evidence="3">The sequence shown here is derived from an EMBL/GenBank/DDBJ whole genome shotgun (WGS) entry which is preliminary data.</text>
</comment>
<evidence type="ECO:0000259" key="2">
    <source>
        <dbReference type="PROSITE" id="PS50879"/>
    </source>
</evidence>
<feature type="domain" description="RNase H type-1" evidence="2">
    <location>
        <begin position="397"/>
        <end position="541"/>
    </location>
</feature>
<dbReference type="EMBL" id="CAOJ01016106">
    <property type="protein sequence ID" value="CCO36540.1"/>
    <property type="molecule type" value="Genomic_DNA"/>
</dbReference>
<dbReference type="GO" id="GO:0003964">
    <property type="term" value="F:RNA-directed DNA polymerase activity"/>
    <property type="evidence" value="ECO:0007669"/>
    <property type="project" value="UniProtKB-KW"/>
</dbReference>
<dbReference type="AlphaFoldDB" id="M5CBT0"/>
<keyword evidence="3" id="KW-0808">Transferase</keyword>
<name>M5CBT0_THACB</name>
<protein>
    <submittedName>
        <fullName evidence="3">Putative RNA-directed DNA polymerase from transposon BS</fullName>
    </submittedName>
</protein>
<dbReference type="PANTHER" id="PTHR33481">
    <property type="entry name" value="REVERSE TRANSCRIPTASE"/>
    <property type="match status" value="1"/>
</dbReference>
<dbReference type="Pfam" id="PF00075">
    <property type="entry name" value="RNase_H"/>
    <property type="match status" value="1"/>
</dbReference>
<dbReference type="GO" id="GO:0003676">
    <property type="term" value="F:nucleic acid binding"/>
    <property type="evidence" value="ECO:0007669"/>
    <property type="project" value="InterPro"/>
</dbReference>
<organism evidence="3 4">
    <name type="scientific">Thanatephorus cucumeris (strain AG1-IB / isolate 7/3/14)</name>
    <name type="common">Lettuce bottom rot fungus</name>
    <name type="synonym">Rhizoctonia solani</name>
    <dbReference type="NCBI Taxonomy" id="1108050"/>
    <lineage>
        <taxon>Eukaryota</taxon>
        <taxon>Fungi</taxon>
        <taxon>Dikarya</taxon>
        <taxon>Basidiomycota</taxon>
        <taxon>Agaricomycotina</taxon>
        <taxon>Agaricomycetes</taxon>
        <taxon>Cantharellales</taxon>
        <taxon>Ceratobasidiaceae</taxon>
        <taxon>Rhizoctonia</taxon>
        <taxon>Rhizoctonia solani AG-1</taxon>
    </lineage>
</organism>
<dbReference type="PANTHER" id="PTHR33481:SF1">
    <property type="entry name" value="ENDONUCLEASE_EXONUCLEASE_PHOSPHATASE DOMAIN-CONTAINING PROTEIN-RELATED"/>
    <property type="match status" value="1"/>
</dbReference>
<dbReference type="Gene3D" id="3.30.420.10">
    <property type="entry name" value="Ribonuclease H-like superfamily/Ribonuclease H"/>
    <property type="match status" value="1"/>
</dbReference>
<accession>M5CBT0</accession>
<dbReference type="Pfam" id="PF00078">
    <property type="entry name" value="RVT_1"/>
    <property type="match status" value="1"/>
</dbReference>
<evidence type="ECO:0000313" key="4">
    <source>
        <dbReference type="Proteomes" id="UP000012065"/>
    </source>
</evidence>
<dbReference type="SUPFAM" id="SSF56672">
    <property type="entry name" value="DNA/RNA polymerases"/>
    <property type="match status" value="1"/>
</dbReference>
<dbReference type="GO" id="GO:0004523">
    <property type="term" value="F:RNA-DNA hybrid ribonuclease activity"/>
    <property type="evidence" value="ECO:0007669"/>
    <property type="project" value="InterPro"/>
</dbReference>
<reference evidence="3 4" key="1">
    <citation type="journal article" date="2013" name="J. Biotechnol.">
        <title>Establishment and interpretation of the genome sequence of the phytopathogenic fungus Rhizoctonia solani AG1-IB isolate 7/3/14.</title>
        <authorList>
            <person name="Wibberg D.W."/>
            <person name="Jelonek L.J."/>
            <person name="Rupp O.R."/>
            <person name="Hennig M.H."/>
            <person name="Eikmeyer F.E."/>
            <person name="Goesmann A.G."/>
            <person name="Hartmann A.H."/>
            <person name="Borriss R.B."/>
            <person name="Grosch R.G."/>
            <person name="Puehler A.P."/>
            <person name="Schlueter A.S."/>
        </authorList>
    </citation>
    <scope>NUCLEOTIDE SEQUENCE [LARGE SCALE GENOMIC DNA]</scope>
    <source>
        <strain evidence="4">AG1-IB / isolate 7/3/14</strain>
    </source>
</reference>
<proteinExistence type="predicted"/>
<dbReference type="InterPro" id="IPR002156">
    <property type="entry name" value="RNaseH_domain"/>
</dbReference>
<sequence length="611" mass="68432">MDVSGYFNNVDHERLIYTMERLGYANEICQWIRSYLLNRTAQPRIDDVLCSPIQFPAVGIPQGSPLSPILSSIYSIPLLRAICDPQALTYAYVDDFSVLAFSESHSSNIDILQDIAHTANETLQLLGLEFEIPKSDLIHFTACKQNPSTNKLVIHTESGEHEIYPKIVVRWLGFYLDQKLNFKEHVRYMANKANAVLAGLRMLGDTVKGMSVKHARTLYIACVRPILTYGSLLWFHGHKQKTLADPIQKSQNSGIRWLTGAFKTTPTDALHHLASIPPIIPYLRKLNENAASKLRAIPKLAEVARRLPRSWDTHDHSIPQPPELKKHLRVIPSPITRLASLSHPLSEFRASYLNPPWVPENPFADRLTLSLPPGGTSKEQRVKIAENANRLIDALAHEGTLVGFSDGSKNVLSGVRKVGVGYSIVWRSSEVARFSGGIGPRADVFDAEMLGLALAARRSVRFAKSHNIRKIHLFSDNQAAVRMINRLGGHPAQFASTIFRKFVHEFLQGHQDRSVVVQWIPGHSKIPGNERTDALANAGLTSTPIPIFNRTATWAKGRATQGVTREWRSSWSKAEHSETVQKHIPRPPSLKLHPIFNSNTYPARYHRALST</sequence>
<dbReference type="InterPro" id="IPR000477">
    <property type="entry name" value="RT_dom"/>
</dbReference>
<keyword evidence="3" id="KW-0695">RNA-directed DNA polymerase</keyword>
<feature type="domain" description="Reverse transcriptase" evidence="1">
    <location>
        <begin position="1"/>
        <end position="176"/>
    </location>
</feature>
<evidence type="ECO:0000313" key="3">
    <source>
        <dbReference type="EMBL" id="CCO36540.1"/>
    </source>
</evidence>
<dbReference type="Proteomes" id="UP000012065">
    <property type="component" value="Unassembled WGS sequence"/>
</dbReference>
<dbReference type="InterPro" id="IPR036397">
    <property type="entry name" value="RNaseH_sf"/>
</dbReference>
<keyword evidence="3" id="KW-0548">Nucleotidyltransferase</keyword>